<keyword evidence="3" id="KW-1185">Reference proteome</keyword>
<sequence length="191" mass="20474">MTTLNLPRPRSHRAVPEVTIGPVRILLAIGAVLTIAALIYWDEELRHMEACASAWLARRNGLTDATCTGSTVLFMIGEFQSGVTITLGCTVTFLAIPFLLATSGLFVIHRVSLVKSFLALVAAIAFIMVCNQLRLLSIEVAMRIWGAEDGYSATHILVGTLISTLGVIGGGLAYLYVLLFGDKPQGARNDG</sequence>
<dbReference type="AlphaFoldDB" id="A0AAE3ZMT8"/>
<proteinExistence type="predicted"/>
<feature type="transmembrane region" description="Helical" evidence="1">
    <location>
        <begin position="21"/>
        <end position="41"/>
    </location>
</feature>
<protein>
    <submittedName>
        <fullName evidence="2">Exosortase/archaeosortase</fullName>
    </submittedName>
</protein>
<feature type="transmembrane region" description="Helical" evidence="1">
    <location>
        <begin position="83"/>
        <end position="108"/>
    </location>
</feature>
<evidence type="ECO:0000313" key="2">
    <source>
        <dbReference type="EMBL" id="MDR7321782.1"/>
    </source>
</evidence>
<dbReference type="RefSeq" id="WP_310411110.1">
    <property type="nucleotide sequence ID" value="NZ_JAVDYC010000001.1"/>
</dbReference>
<evidence type="ECO:0000256" key="1">
    <source>
        <dbReference type="SAM" id="Phobius"/>
    </source>
</evidence>
<feature type="transmembrane region" description="Helical" evidence="1">
    <location>
        <begin position="117"/>
        <end position="136"/>
    </location>
</feature>
<reference evidence="2 3" key="1">
    <citation type="submission" date="2023-07" db="EMBL/GenBank/DDBJ databases">
        <title>Sequencing the genomes of 1000 actinobacteria strains.</title>
        <authorList>
            <person name="Klenk H.-P."/>
        </authorList>
    </citation>
    <scope>NUCLEOTIDE SEQUENCE [LARGE SCALE GENOMIC DNA]</scope>
    <source>
        <strain evidence="2 3">DSM 44711</strain>
    </source>
</reference>
<dbReference type="Proteomes" id="UP001183629">
    <property type="component" value="Unassembled WGS sequence"/>
</dbReference>
<evidence type="ECO:0000313" key="3">
    <source>
        <dbReference type="Proteomes" id="UP001183629"/>
    </source>
</evidence>
<gene>
    <name evidence="2" type="ORF">J2S44_002032</name>
</gene>
<organism evidence="2 3">
    <name type="scientific">Catenuloplanes niger</name>
    <dbReference type="NCBI Taxonomy" id="587534"/>
    <lineage>
        <taxon>Bacteria</taxon>
        <taxon>Bacillati</taxon>
        <taxon>Actinomycetota</taxon>
        <taxon>Actinomycetes</taxon>
        <taxon>Micromonosporales</taxon>
        <taxon>Micromonosporaceae</taxon>
        <taxon>Catenuloplanes</taxon>
    </lineage>
</organism>
<name>A0AAE3ZMT8_9ACTN</name>
<keyword evidence="1" id="KW-1133">Transmembrane helix</keyword>
<keyword evidence="1" id="KW-0472">Membrane</keyword>
<feature type="transmembrane region" description="Helical" evidence="1">
    <location>
        <begin position="156"/>
        <end position="179"/>
    </location>
</feature>
<comment type="caution">
    <text evidence="2">The sequence shown here is derived from an EMBL/GenBank/DDBJ whole genome shotgun (WGS) entry which is preliminary data.</text>
</comment>
<dbReference type="EMBL" id="JAVDYC010000001">
    <property type="protein sequence ID" value="MDR7321782.1"/>
    <property type="molecule type" value="Genomic_DNA"/>
</dbReference>
<keyword evidence="1" id="KW-0812">Transmembrane</keyword>
<accession>A0AAE3ZMT8</accession>